<dbReference type="Proteomes" id="UP001176940">
    <property type="component" value="Unassembled WGS sequence"/>
</dbReference>
<evidence type="ECO:0000313" key="3">
    <source>
        <dbReference type="Proteomes" id="UP001176940"/>
    </source>
</evidence>
<dbReference type="InterPro" id="IPR001753">
    <property type="entry name" value="Enoyl-CoA_hydra/iso"/>
</dbReference>
<dbReference type="EMBL" id="CAUEEQ010006179">
    <property type="protein sequence ID" value="CAJ0929850.1"/>
    <property type="molecule type" value="Genomic_DNA"/>
</dbReference>
<organism evidence="2 3">
    <name type="scientific">Ranitomeya imitator</name>
    <name type="common">mimic poison frog</name>
    <dbReference type="NCBI Taxonomy" id="111125"/>
    <lineage>
        <taxon>Eukaryota</taxon>
        <taxon>Metazoa</taxon>
        <taxon>Chordata</taxon>
        <taxon>Craniata</taxon>
        <taxon>Vertebrata</taxon>
        <taxon>Euteleostomi</taxon>
        <taxon>Amphibia</taxon>
        <taxon>Batrachia</taxon>
        <taxon>Anura</taxon>
        <taxon>Neobatrachia</taxon>
        <taxon>Hyloidea</taxon>
        <taxon>Dendrobatidae</taxon>
        <taxon>Dendrobatinae</taxon>
        <taxon>Ranitomeya</taxon>
    </lineage>
</organism>
<dbReference type="InterPro" id="IPR029045">
    <property type="entry name" value="ClpP/crotonase-like_dom_sf"/>
</dbReference>
<gene>
    <name evidence="2" type="ORF">RIMI_LOCUS3968972</name>
</gene>
<keyword evidence="3" id="KW-1185">Reference proteome</keyword>
<evidence type="ECO:0000256" key="1">
    <source>
        <dbReference type="ARBA" id="ARBA00005254"/>
    </source>
</evidence>
<dbReference type="CDD" id="cd06558">
    <property type="entry name" value="crotonase-like"/>
    <property type="match status" value="1"/>
</dbReference>
<dbReference type="InterPro" id="IPR045002">
    <property type="entry name" value="Ech1-like"/>
</dbReference>
<protein>
    <submittedName>
        <fullName evidence="2">Uncharacterized protein</fullName>
    </submittedName>
</protein>
<dbReference type="PANTHER" id="PTHR43149:SF1">
    <property type="entry name" value="DELTA(3,5)-DELTA(2,4)-DIENOYL-COA ISOMERASE, MITOCHONDRIAL"/>
    <property type="match status" value="1"/>
</dbReference>
<reference evidence="2" key="1">
    <citation type="submission" date="2023-07" db="EMBL/GenBank/DDBJ databases">
        <authorList>
            <person name="Stuckert A."/>
        </authorList>
    </citation>
    <scope>NUCLEOTIDE SEQUENCE</scope>
</reference>
<name>A0ABN9L013_9NEOB</name>
<dbReference type="Gene3D" id="3.90.226.10">
    <property type="entry name" value="2-enoyl-CoA Hydratase, Chain A, domain 1"/>
    <property type="match status" value="1"/>
</dbReference>
<accession>A0ABN9L013</accession>
<comment type="caution">
    <text evidence="2">The sequence shown here is derived from an EMBL/GenBank/DDBJ whole genome shotgun (WGS) entry which is preliminary data.</text>
</comment>
<proteinExistence type="inferred from homology"/>
<dbReference type="SUPFAM" id="SSF52096">
    <property type="entry name" value="ClpP/crotonase"/>
    <property type="match status" value="1"/>
</dbReference>
<dbReference type="Pfam" id="PF00378">
    <property type="entry name" value="ECH_1"/>
    <property type="match status" value="1"/>
</dbReference>
<sequence>MYVYCSDIYRAILRLQNMSSDATMSSYSYETLKVTTPADHIYHVEINRPEKRNAMNKAFWREMVLCFQALGEDSNCRAVVISGSGKMFTSGIDLMNLESDFIQSPGEDAARIAWGVRKKIIEYQKSFSVIEKCTKPVIAAVHNGCIGGGVDLVTACDIRYCSQDAYFQVKEVDMGLAADVGTLQRLPNIIGNRRKFLQEFLTCAHSLRQNLIFLTGKKLRQKRKFRFFKVATFCLDDCFANSWHSLDELQEVVTGNGLPTILKEFPEMLSTCWPFCLHSAVQLTPNHLDWVQAASSFQQRTLAGD</sequence>
<comment type="similarity">
    <text evidence="1">Belongs to the enoyl-CoA hydratase/isomerase family.</text>
</comment>
<dbReference type="PANTHER" id="PTHR43149">
    <property type="entry name" value="ENOYL-COA HYDRATASE"/>
    <property type="match status" value="1"/>
</dbReference>
<evidence type="ECO:0000313" key="2">
    <source>
        <dbReference type="EMBL" id="CAJ0929850.1"/>
    </source>
</evidence>